<name>A0A0G0RGW5_9BACT</name>
<protein>
    <submittedName>
        <fullName evidence="1">Uncharacterized protein</fullName>
    </submittedName>
</protein>
<dbReference type="AlphaFoldDB" id="A0A0G0RGW5"/>
<sequence length="171" mass="19217">MVELLLGMSPADRAEFRADEEEEDLVVEMLTNYIGELIERHDIFLNYEEEDCPKETLGTICIIIDDGAVGEYLHNSPSGQRILVICAPSIEYAEDVEDVLMEWAFDFENTLTDVVKSFRPNGGNLDFYKNYIDRAVNEISAVFLNAIIIPADSFIGLRLRNAAVRAGYADA</sequence>
<comment type="caution">
    <text evidence="1">The sequence shown here is derived from an EMBL/GenBank/DDBJ whole genome shotgun (WGS) entry which is preliminary data.</text>
</comment>
<dbReference type="STRING" id="1619013.UT41_C0001G0451"/>
<dbReference type="Proteomes" id="UP000034665">
    <property type="component" value="Unassembled WGS sequence"/>
</dbReference>
<dbReference type="EMBL" id="LBWR01000001">
    <property type="protein sequence ID" value="KKR12907.1"/>
    <property type="molecule type" value="Genomic_DNA"/>
</dbReference>
<gene>
    <name evidence="1" type="ORF">UT41_C0001G0451</name>
</gene>
<evidence type="ECO:0000313" key="1">
    <source>
        <dbReference type="EMBL" id="KKR12907.1"/>
    </source>
</evidence>
<proteinExistence type="predicted"/>
<reference evidence="1 2" key="1">
    <citation type="journal article" date="2015" name="Nature">
        <title>rRNA introns, odd ribosomes, and small enigmatic genomes across a large radiation of phyla.</title>
        <authorList>
            <person name="Brown C.T."/>
            <person name="Hug L.A."/>
            <person name="Thomas B.C."/>
            <person name="Sharon I."/>
            <person name="Castelle C.J."/>
            <person name="Singh A."/>
            <person name="Wilkins M.J."/>
            <person name="Williams K.H."/>
            <person name="Banfield J.F."/>
        </authorList>
    </citation>
    <scope>NUCLEOTIDE SEQUENCE [LARGE SCALE GENOMIC DNA]</scope>
</reference>
<accession>A0A0G0RGW5</accession>
<organism evidence="1 2">
    <name type="scientific">Candidatus Wolfebacteria bacterium GW2011_GWC2_39_22</name>
    <dbReference type="NCBI Taxonomy" id="1619013"/>
    <lineage>
        <taxon>Bacteria</taxon>
        <taxon>Candidatus Wolfeibacteriota</taxon>
    </lineage>
</organism>
<evidence type="ECO:0000313" key="2">
    <source>
        <dbReference type="Proteomes" id="UP000034665"/>
    </source>
</evidence>